<feature type="region of interest" description="Disordered" evidence="1">
    <location>
        <begin position="1"/>
        <end position="120"/>
    </location>
</feature>
<sequence length="120" mass="12424">MAIFNSSSFGVSEENGSANNIQTGIPTPLGVQGPGESSACEDHPDFSGPRTQGKEDQQATPAADGDQTSKSGRGKEQRRGEGGAGRKVSTAVAGNEEYGGRHTDVGPESDILIRPIEEPI</sequence>
<gene>
    <name evidence="2" type="ORF">K435DRAFT_855120</name>
</gene>
<accession>A0A4S8MD65</accession>
<feature type="compositionally biased region" description="Polar residues" evidence="1">
    <location>
        <begin position="1"/>
        <end position="25"/>
    </location>
</feature>
<dbReference type="EMBL" id="ML179110">
    <property type="protein sequence ID" value="THV00019.1"/>
    <property type="molecule type" value="Genomic_DNA"/>
</dbReference>
<evidence type="ECO:0000313" key="2">
    <source>
        <dbReference type="EMBL" id="THV00019.1"/>
    </source>
</evidence>
<dbReference type="Proteomes" id="UP000297245">
    <property type="component" value="Unassembled WGS sequence"/>
</dbReference>
<dbReference type="AlphaFoldDB" id="A0A4S8MD65"/>
<name>A0A4S8MD65_DENBC</name>
<protein>
    <submittedName>
        <fullName evidence="2">Uncharacterized protein</fullName>
    </submittedName>
</protein>
<proteinExistence type="predicted"/>
<reference evidence="2 3" key="1">
    <citation type="journal article" date="2019" name="Nat. Ecol. Evol.">
        <title>Megaphylogeny resolves global patterns of mushroom evolution.</title>
        <authorList>
            <person name="Varga T."/>
            <person name="Krizsan K."/>
            <person name="Foldi C."/>
            <person name="Dima B."/>
            <person name="Sanchez-Garcia M."/>
            <person name="Sanchez-Ramirez S."/>
            <person name="Szollosi G.J."/>
            <person name="Szarkandi J.G."/>
            <person name="Papp V."/>
            <person name="Albert L."/>
            <person name="Andreopoulos W."/>
            <person name="Angelini C."/>
            <person name="Antonin V."/>
            <person name="Barry K.W."/>
            <person name="Bougher N.L."/>
            <person name="Buchanan P."/>
            <person name="Buyck B."/>
            <person name="Bense V."/>
            <person name="Catcheside P."/>
            <person name="Chovatia M."/>
            <person name="Cooper J."/>
            <person name="Damon W."/>
            <person name="Desjardin D."/>
            <person name="Finy P."/>
            <person name="Geml J."/>
            <person name="Haridas S."/>
            <person name="Hughes K."/>
            <person name="Justo A."/>
            <person name="Karasinski D."/>
            <person name="Kautmanova I."/>
            <person name="Kiss B."/>
            <person name="Kocsube S."/>
            <person name="Kotiranta H."/>
            <person name="LaButti K.M."/>
            <person name="Lechner B.E."/>
            <person name="Liimatainen K."/>
            <person name="Lipzen A."/>
            <person name="Lukacs Z."/>
            <person name="Mihaltcheva S."/>
            <person name="Morgado L.N."/>
            <person name="Niskanen T."/>
            <person name="Noordeloos M.E."/>
            <person name="Ohm R.A."/>
            <person name="Ortiz-Santana B."/>
            <person name="Ovrebo C."/>
            <person name="Racz N."/>
            <person name="Riley R."/>
            <person name="Savchenko A."/>
            <person name="Shiryaev A."/>
            <person name="Soop K."/>
            <person name="Spirin V."/>
            <person name="Szebenyi C."/>
            <person name="Tomsovsky M."/>
            <person name="Tulloss R.E."/>
            <person name="Uehling J."/>
            <person name="Grigoriev I.V."/>
            <person name="Vagvolgyi C."/>
            <person name="Papp T."/>
            <person name="Martin F.M."/>
            <person name="Miettinen O."/>
            <person name="Hibbett D.S."/>
            <person name="Nagy L.G."/>
        </authorList>
    </citation>
    <scope>NUCLEOTIDE SEQUENCE [LARGE SCALE GENOMIC DNA]</scope>
    <source>
        <strain evidence="2 3">CBS 962.96</strain>
    </source>
</reference>
<keyword evidence="3" id="KW-1185">Reference proteome</keyword>
<evidence type="ECO:0000313" key="3">
    <source>
        <dbReference type="Proteomes" id="UP000297245"/>
    </source>
</evidence>
<organism evidence="2 3">
    <name type="scientific">Dendrothele bispora (strain CBS 962.96)</name>
    <dbReference type="NCBI Taxonomy" id="1314807"/>
    <lineage>
        <taxon>Eukaryota</taxon>
        <taxon>Fungi</taxon>
        <taxon>Dikarya</taxon>
        <taxon>Basidiomycota</taxon>
        <taxon>Agaricomycotina</taxon>
        <taxon>Agaricomycetes</taxon>
        <taxon>Agaricomycetidae</taxon>
        <taxon>Agaricales</taxon>
        <taxon>Agaricales incertae sedis</taxon>
        <taxon>Dendrothele</taxon>
    </lineage>
</organism>
<evidence type="ECO:0000256" key="1">
    <source>
        <dbReference type="SAM" id="MobiDB-lite"/>
    </source>
</evidence>